<dbReference type="OrthoDB" id="1750920at2759"/>
<name>A0A9Q1GP88_9CARY</name>
<evidence type="ECO:0000313" key="3">
    <source>
        <dbReference type="Proteomes" id="UP001153076"/>
    </source>
</evidence>
<gene>
    <name evidence="2" type="ORF">Cgig2_015914</name>
</gene>
<evidence type="ECO:0000313" key="2">
    <source>
        <dbReference type="EMBL" id="KAJ8424180.1"/>
    </source>
</evidence>
<keyword evidence="3" id="KW-1185">Reference proteome</keyword>
<evidence type="ECO:0000256" key="1">
    <source>
        <dbReference type="SAM" id="MobiDB-lite"/>
    </source>
</evidence>
<organism evidence="2 3">
    <name type="scientific">Carnegiea gigantea</name>
    <dbReference type="NCBI Taxonomy" id="171969"/>
    <lineage>
        <taxon>Eukaryota</taxon>
        <taxon>Viridiplantae</taxon>
        <taxon>Streptophyta</taxon>
        <taxon>Embryophyta</taxon>
        <taxon>Tracheophyta</taxon>
        <taxon>Spermatophyta</taxon>
        <taxon>Magnoliopsida</taxon>
        <taxon>eudicotyledons</taxon>
        <taxon>Gunneridae</taxon>
        <taxon>Pentapetalae</taxon>
        <taxon>Caryophyllales</taxon>
        <taxon>Cactineae</taxon>
        <taxon>Cactaceae</taxon>
        <taxon>Cactoideae</taxon>
        <taxon>Echinocereeae</taxon>
        <taxon>Carnegiea</taxon>
    </lineage>
</organism>
<dbReference type="Proteomes" id="UP001153076">
    <property type="component" value="Unassembled WGS sequence"/>
</dbReference>
<accession>A0A9Q1GP88</accession>
<dbReference type="AlphaFoldDB" id="A0A9Q1GP88"/>
<dbReference type="EMBL" id="JAKOGI010001751">
    <property type="protein sequence ID" value="KAJ8424180.1"/>
    <property type="molecule type" value="Genomic_DNA"/>
</dbReference>
<feature type="region of interest" description="Disordered" evidence="1">
    <location>
        <begin position="103"/>
        <end position="171"/>
    </location>
</feature>
<sequence>MLLNEAVELGMAHEHTADSMKSSLVGLRWSTFEVWMDYMDCILRGAQLIGRLMKWRFEAPWMARRKVQGRPALRPLLVHRMAKTKSTPCIRLLDELLAEGTQGNPCLAPPQSNPEAEVASTSSRASSGMGSSGSSTSPFSRSSSSERASTSSSSSKASLEPSKSVLKRKGRTPAVTEIVAEGLEFPGAPTCLDPQDGPGSHFPDPKVVTKLKRSALKTQYLLPAEYSFVIPEADATMNESPAKCIAVYRAALNYGLHFPLHPMITEILNKYELAPA</sequence>
<feature type="compositionally biased region" description="Low complexity" evidence="1">
    <location>
        <begin position="120"/>
        <end position="164"/>
    </location>
</feature>
<comment type="caution">
    <text evidence="2">The sequence shown here is derived from an EMBL/GenBank/DDBJ whole genome shotgun (WGS) entry which is preliminary data.</text>
</comment>
<protein>
    <submittedName>
        <fullName evidence="2">Uncharacterized protein</fullName>
    </submittedName>
</protein>
<proteinExistence type="predicted"/>
<reference evidence="2" key="1">
    <citation type="submission" date="2022-04" db="EMBL/GenBank/DDBJ databases">
        <title>Carnegiea gigantea Genome sequencing and assembly v2.</title>
        <authorList>
            <person name="Copetti D."/>
            <person name="Sanderson M.J."/>
            <person name="Burquez A."/>
            <person name="Wojciechowski M.F."/>
        </authorList>
    </citation>
    <scope>NUCLEOTIDE SEQUENCE</scope>
    <source>
        <strain evidence="2">SGP5-SGP5p</strain>
        <tissue evidence="2">Aerial part</tissue>
    </source>
</reference>